<organism evidence="3 4">
    <name type="scientific">Anopheles culicifacies</name>
    <dbReference type="NCBI Taxonomy" id="139723"/>
    <lineage>
        <taxon>Eukaryota</taxon>
        <taxon>Metazoa</taxon>
        <taxon>Ecdysozoa</taxon>
        <taxon>Arthropoda</taxon>
        <taxon>Hexapoda</taxon>
        <taxon>Insecta</taxon>
        <taxon>Pterygota</taxon>
        <taxon>Neoptera</taxon>
        <taxon>Endopterygota</taxon>
        <taxon>Diptera</taxon>
        <taxon>Nematocera</taxon>
        <taxon>Culicoidea</taxon>
        <taxon>Culicidae</taxon>
        <taxon>Anophelinae</taxon>
        <taxon>Anopheles</taxon>
        <taxon>culicifacies species complex</taxon>
    </lineage>
</organism>
<dbReference type="PROSITE" id="PS50157">
    <property type="entry name" value="ZINC_FINGER_C2H2_2"/>
    <property type="match status" value="1"/>
</dbReference>
<dbReference type="GO" id="GO:1990817">
    <property type="term" value="F:poly(A) RNA polymerase activity"/>
    <property type="evidence" value="ECO:0007669"/>
    <property type="project" value="TreeGrafter"/>
</dbReference>
<dbReference type="Gene3D" id="1.10.1410.10">
    <property type="match status" value="1"/>
</dbReference>
<dbReference type="InterPro" id="IPR013087">
    <property type="entry name" value="Znf_C2H2_type"/>
</dbReference>
<dbReference type="EnsemblMetazoa" id="ACUA002001-RA">
    <property type="protein sequence ID" value="ACUA002001-PA"/>
    <property type="gene ID" value="ACUA002001"/>
</dbReference>
<dbReference type="AlphaFoldDB" id="A0A182LU39"/>
<dbReference type="InterPro" id="IPR054708">
    <property type="entry name" value="MTPAP-like_central"/>
</dbReference>
<dbReference type="InterPro" id="IPR043519">
    <property type="entry name" value="NT_sf"/>
</dbReference>
<dbReference type="Gene3D" id="3.30.460.10">
    <property type="entry name" value="Beta Polymerase, domain 2"/>
    <property type="match status" value="1"/>
</dbReference>
<reference evidence="4" key="1">
    <citation type="submission" date="2013-09" db="EMBL/GenBank/DDBJ databases">
        <title>The Genome Sequence of Anopheles culicifacies species A.</title>
        <authorList>
            <consortium name="The Broad Institute Genomics Platform"/>
            <person name="Neafsey D.E."/>
            <person name="Besansky N."/>
            <person name="Howell P."/>
            <person name="Walton C."/>
            <person name="Young S.K."/>
            <person name="Zeng Q."/>
            <person name="Gargeya S."/>
            <person name="Fitzgerald M."/>
            <person name="Haas B."/>
            <person name="Abouelleil A."/>
            <person name="Allen A.W."/>
            <person name="Alvarado L."/>
            <person name="Arachchi H.M."/>
            <person name="Berlin A.M."/>
            <person name="Chapman S.B."/>
            <person name="Gainer-Dewar J."/>
            <person name="Goldberg J."/>
            <person name="Griggs A."/>
            <person name="Gujja S."/>
            <person name="Hansen M."/>
            <person name="Howarth C."/>
            <person name="Imamovic A."/>
            <person name="Ireland A."/>
            <person name="Larimer J."/>
            <person name="McCowan C."/>
            <person name="Murphy C."/>
            <person name="Pearson M."/>
            <person name="Poon T.W."/>
            <person name="Priest M."/>
            <person name="Roberts A."/>
            <person name="Saif S."/>
            <person name="Shea T."/>
            <person name="Sisk P."/>
            <person name="Sykes S."/>
            <person name="Wortman J."/>
            <person name="Nusbaum C."/>
            <person name="Birren B."/>
        </authorList>
    </citation>
    <scope>NUCLEOTIDE SEQUENCE [LARGE SCALE GENOMIC DNA]</scope>
    <source>
        <strain evidence="4">A-37</strain>
    </source>
</reference>
<dbReference type="EMBL" id="AXCM01007023">
    <property type="status" value="NOT_ANNOTATED_CDS"/>
    <property type="molecule type" value="Genomic_DNA"/>
</dbReference>
<keyword evidence="1" id="KW-0479">Metal-binding</keyword>
<proteinExistence type="predicted"/>
<dbReference type="STRING" id="139723.A0A182LU39"/>
<dbReference type="CDD" id="cd05402">
    <property type="entry name" value="NT_PAP_TUTase"/>
    <property type="match status" value="1"/>
</dbReference>
<dbReference type="GO" id="GO:0031123">
    <property type="term" value="P:RNA 3'-end processing"/>
    <property type="evidence" value="ECO:0007669"/>
    <property type="project" value="TreeGrafter"/>
</dbReference>
<dbReference type="PANTHER" id="PTHR12271">
    <property type="entry name" value="POLY A POLYMERASE CID PAP -RELATED"/>
    <property type="match status" value="1"/>
</dbReference>
<name>A0A182LU39_9DIPT</name>
<evidence type="ECO:0000313" key="4">
    <source>
        <dbReference type="Proteomes" id="UP000075883"/>
    </source>
</evidence>
<keyword evidence="1" id="KW-0863">Zinc-finger</keyword>
<reference evidence="3" key="2">
    <citation type="submission" date="2020-05" db="UniProtKB">
        <authorList>
            <consortium name="EnsemblMetazoa"/>
        </authorList>
    </citation>
    <scope>IDENTIFICATION</scope>
    <source>
        <strain evidence="3">A-37</strain>
    </source>
</reference>
<accession>A0A182LU39</accession>
<dbReference type="Proteomes" id="UP000075883">
    <property type="component" value="Unassembled WGS sequence"/>
</dbReference>
<dbReference type="VEuPathDB" id="VectorBase:ACUA002001"/>
<dbReference type="PROSITE" id="PS00028">
    <property type="entry name" value="ZINC_FINGER_C2H2_1"/>
    <property type="match status" value="1"/>
</dbReference>
<dbReference type="SUPFAM" id="SSF81631">
    <property type="entry name" value="PAP/OAS1 substrate-binding domain"/>
    <property type="match status" value="1"/>
</dbReference>
<protein>
    <recommendedName>
        <fullName evidence="2">C2H2-type domain-containing protein</fullName>
    </recommendedName>
</protein>
<dbReference type="GO" id="GO:0008270">
    <property type="term" value="F:zinc ion binding"/>
    <property type="evidence" value="ECO:0007669"/>
    <property type="project" value="UniProtKB-KW"/>
</dbReference>
<evidence type="ECO:0000259" key="2">
    <source>
        <dbReference type="PROSITE" id="PS50157"/>
    </source>
</evidence>
<dbReference type="Pfam" id="PF22600">
    <property type="entry name" value="MTPAP-like_central"/>
    <property type="match status" value="1"/>
</dbReference>
<sequence>MQYLATNLLLETLTLNLDGYEPGSKNIDTFTFTQIEELIGKLQQFLADCTLAAFDEDAQTRDKIMMYFYQQPNVVRCRMCGKCLNDYVAVLDHIKQHERQKVLDETKPFIRNFTKKNCIPRVNDKLSKSMRKFLSKNPNTLLDGAIAECIYVQNDIDNDRAREDLEECLKPHYPSVKCYPFGSRIVGTGAMSSDLDVFVDLNNVYYGKKDDTARTEEEKEEELTKSIEHVGSILRSTTQWNIDAAVLNARVPVLRIVSSNYDELHCDLTFSNGLAHRNSLLLQYMFGLQPSARQLVCYLKNWNRESCLNSYTLSLMVIYMYQCRKLLPSVAKLQEDSSNDVIIEGWNAGFATPTLEELNLELLVSSISDLAYMFFEFYSFQGKLFSVETQVVCPYLGNVRVTKCSFESPNYDAIPVQMGRLKHYLLQHQDDTNPKRLFAYHKPFVVQDPFEHSHNVAKAIPLLTIVQVRKESALQNFIFIPVPSHQWTTGYFIRMISVPDGGELRFP</sequence>
<dbReference type="PANTHER" id="PTHR12271:SF133">
    <property type="entry name" value="POLY(A) RNA POLYMERASE, MITOCHONDRIAL"/>
    <property type="match status" value="1"/>
</dbReference>
<keyword evidence="1" id="KW-0862">Zinc</keyword>
<keyword evidence="4" id="KW-1185">Reference proteome</keyword>
<evidence type="ECO:0000313" key="3">
    <source>
        <dbReference type="EnsemblMetazoa" id="ACUA002001-PA"/>
    </source>
</evidence>
<evidence type="ECO:0000256" key="1">
    <source>
        <dbReference type="PROSITE-ProRule" id="PRU00042"/>
    </source>
</evidence>
<dbReference type="SUPFAM" id="SSF81301">
    <property type="entry name" value="Nucleotidyltransferase"/>
    <property type="match status" value="1"/>
</dbReference>
<feature type="domain" description="C2H2-type" evidence="2">
    <location>
        <begin position="75"/>
        <end position="102"/>
    </location>
</feature>